<comment type="caution">
    <text evidence="4">The sequence shown here is derived from an EMBL/GenBank/DDBJ whole genome shotgun (WGS) entry which is preliminary data.</text>
</comment>
<dbReference type="InterPro" id="IPR025241">
    <property type="entry name" value="DUF4190"/>
</dbReference>
<dbReference type="Proteomes" id="UP001499967">
    <property type="component" value="Unassembled WGS sequence"/>
</dbReference>
<feature type="region of interest" description="Disordered" evidence="1">
    <location>
        <begin position="1"/>
        <end position="78"/>
    </location>
</feature>
<proteinExistence type="predicted"/>
<keyword evidence="2" id="KW-0812">Transmembrane</keyword>
<feature type="domain" description="DUF4190" evidence="3">
    <location>
        <begin position="94"/>
        <end position="152"/>
    </location>
</feature>
<keyword evidence="5" id="KW-1185">Reference proteome</keyword>
<organism evidence="4 5">
    <name type="scientific">Pseudonocardia zijingensis</name>
    <dbReference type="NCBI Taxonomy" id="153376"/>
    <lineage>
        <taxon>Bacteria</taxon>
        <taxon>Bacillati</taxon>
        <taxon>Actinomycetota</taxon>
        <taxon>Actinomycetes</taxon>
        <taxon>Pseudonocardiales</taxon>
        <taxon>Pseudonocardiaceae</taxon>
        <taxon>Pseudonocardia</taxon>
    </lineage>
</organism>
<dbReference type="RefSeq" id="WP_343944094.1">
    <property type="nucleotide sequence ID" value="NZ_BAAAHP010000158.1"/>
</dbReference>
<evidence type="ECO:0000256" key="2">
    <source>
        <dbReference type="SAM" id="Phobius"/>
    </source>
</evidence>
<dbReference type="EMBL" id="BAAAHP010000158">
    <property type="protein sequence ID" value="GAA0895389.1"/>
    <property type="molecule type" value="Genomic_DNA"/>
</dbReference>
<keyword evidence="2" id="KW-1133">Transmembrane helix</keyword>
<name>A0ABN1N6W1_9PSEU</name>
<gene>
    <name evidence="4" type="ORF">GCM10009559_50980</name>
</gene>
<evidence type="ECO:0000259" key="3">
    <source>
        <dbReference type="Pfam" id="PF13828"/>
    </source>
</evidence>
<feature type="compositionally biased region" description="Pro residues" evidence="1">
    <location>
        <begin position="66"/>
        <end position="78"/>
    </location>
</feature>
<sequence>MSTPDSRPDGPQEGAGDQPTGPAYDPQQPAQSYDPLPGQAYDPRTGQPLGTPAPPYDTPQYGQQYGPPPGYGPQPTWYPPPGYGAHGPRPTNGLAIASLVLGILWLYWVGSILALVFGYIARRQIAERGESGDGIAVAGIVLGWIGVGVLALVFLLVIVGVAASGPYASF</sequence>
<keyword evidence="2" id="KW-0472">Membrane</keyword>
<dbReference type="Pfam" id="PF13828">
    <property type="entry name" value="DUF4190"/>
    <property type="match status" value="1"/>
</dbReference>
<evidence type="ECO:0000313" key="4">
    <source>
        <dbReference type="EMBL" id="GAA0895389.1"/>
    </source>
</evidence>
<feature type="transmembrane region" description="Helical" evidence="2">
    <location>
        <begin position="94"/>
        <end position="121"/>
    </location>
</feature>
<protein>
    <recommendedName>
        <fullName evidence="3">DUF4190 domain-containing protein</fullName>
    </recommendedName>
</protein>
<reference evidence="4 5" key="1">
    <citation type="journal article" date="2019" name="Int. J. Syst. Evol. Microbiol.">
        <title>The Global Catalogue of Microorganisms (GCM) 10K type strain sequencing project: providing services to taxonomists for standard genome sequencing and annotation.</title>
        <authorList>
            <consortium name="The Broad Institute Genomics Platform"/>
            <consortium name="The Broad Institute Genome Sequencing Center for Infectious Disease"/>
            <person name="Wu L."/>
            <person name="Ma J."/>
        </authorList>
    </citation>
    <scope>NUCLEOTIDE SEQUENCE [LARGE SCALE GENOMIC DNA]</scope>
    <source>
        <strain evidence="4 5">JCM 11117</strain>
    </source>
</reference>
<feature type="transmembrane region" description="Helical" evidence="2">
    <location>
        <begin position="133"/>
        <end position="163"/>
    </location>
</feature>
<accession>A0ABN1N6W1</accession>
<evidence type="ECO:0000256" key="1">
    <source>
        <dbReference type="SAM" id="MobiDB-lite"/>
    </source>
</evidence>
<feature type="compositionally biased region" description="Basic and acidic residues" evidence="1">
    <location>
        <begin position="1"/>
        <end position="10"/>
    </location>
</feature>
<evidence type="ECO:0000313" key="5">
    <source>
        <dbReference type="Proteomes" id="UP001499967"/>
    </source>
</evidence>